<proteinExistence type="predicted"/>
<dbReference type="Proteomes" id="UP000015102">
    <property type="component" value="Unassembled WGS sequence"/>
</dbReference>
<protein>
    <submittedName>
        <fullName evidence="1">Uncharacterized protein</fullName>
    </submittedName>
</protein>
<name>T1GWY5_MEGSC</name>
<organism evidence="1 2">
    <name type="scientific">Megaselia scalaris</name>
    <name type="common">Humpbacked fly</name>
    <name type="synonym">Phora scalaris</name>
    <dbReference type="NCBI Taxonomy" id="36166"/>
    <lineage>
        <taxon>Eukaryota</taxon>
        <taxon>Metazoa</taxon>
        <taxon>Ecdysozoa</taxon>
        <taxon>Arthropoda</taxon>
        <taxon>Hexapoda</taxon>
        <taxon>Insecta</taxon>
        <taxon>Pterygota</taxon>
        <taxon>Neoptera</taxon>
        <taxon>Endopterygota</taxon>
        <taxon>Diptera</taxon>
        <taxon>Brachycera</taxon>
        <taxon>Muscomorpha</taxon>
        <taxon>Platypezoidea</taxon>
        <taxon>Phoridae</taxon>
        <taxon>Megaseliini</taxon>
        <taxon>Megaselia</taxon>
    </lineage>
</organism>
<evidence type="ECO:0000313" key="2">
    <source>
        <dbReference type="Proteomes" id="UP000015102"/>
    </source>
</evidence>
<dbReference type="HOGENOM" id="CLU_2309185_0_0_1"/>
<reference evidence="2" key="1">
    <citation type="submission" date="2013-02" db="EMBL/GenBank/DDBJ databases">
        <authorList>
            <person name="Hughes D."/>
        </authorList>
    </citation>
    <scope>NUCLEOTIDE SEQUENCE</scope>
    <source>
        <strain>Durham</strain>
        <strain evidence="2">NC isolate 2 -- Noor lab</strain>
    </source>
</reference>
<dbReference type="AlphaFoldDB" id="T1GWY5"/>
<keyword evidence="2" id="KW-1185">Reference proteome</keyword>
<reference evidence="1" key="2">
    <citation type="submission" date="2015-06" db="UniProtKB">
        <authorList>
            <consortium name="EnsemblMetazoa"/>
        </authorList>
    </citation>
    <scope>IDENTIFICATION</scope>
</reference>
<accession>T1GWY5</accession>
<sequence length="100" mass="11581">MSLEVLLSLSPMDFVMESIAAKSVLRLQGEVKEIFQCSLMDQRHWKEYQADAIVDPKSLDVETEIRRKQGWALSVLRNLRDYDMKLVFTSKHGLRPMGPQ</sequence>
<dbReference type="EMBL" id="CAQQ02066426">
    <property type="status" value="NOT_ANNOTATED_CDS"/>
    <property type="molecule type" value="Genomic_DNA"/>
</dbReference>
<dbReference type="EnsemblMetazoa" id="MESCA008320-RA">
    <property type="protein sequence ID" value="MESCA008320-PA"/>
    <property type="gene ID" value="MESCA008320"/>
</dbReference>
<evidence type="ECO:0000313" key="1">
    <source>
        <dbReference type="EnsemblMetazoa" id="MESCA008320-PA"/>
    </source>
</evidence>